<accession>A0A914REL1</accession>
<dbReference type="Proteomes" id="UP000887564">
    <property type="component" value="Unplaced"/>
</dbReference>
<dbReference type="AlphaFoldDB" id="A0A914REL1"/>
<evidence type="ECO:0000256" key="1">
    <source>
        <dbReference type="SAM" id="MobiDB-lite"/>
    </source>
</evidence>
<feature type="region of interest" description="Disordered" evidence="1">
    <location>
        <begin position="55"/>
        <end position="82"/>
    </location>
</feature>
<protein>
    <submittedName>
        <fullName evidence="3">Uncharacterized protein</fullName>
    </submittedName>
</protein>
<sequence length="115" mass="12967">MNIRTGSRIINKKDTTEDYRIKDDQDAESDVVYRDIDQQVEQENGAVFVVRAEQGDEHKNHDNFPCSSVKNEGAGAAGKTMMSDAKDSLIRIEEEALKRIFDQNSGNDENEDNSN</sequence>
<evidence type="ECO:0000313" key="3">
    <source>
        <dbReference type="WBParaSite" id="PEQ_0000475001-mRNA-1"/>
    </source>
</evidence>
<reference evidence="3" key="1">
    <citation type="submission" date="2022-11" db="UniProtKB">
        <authorList>
            <consortium name="WormBaseParasite"/>
        </authorList>
    </citation>
    <scope>IDENTIFICATION</scope>
</reference>
<dbReference type="WBParaSite" id="PEQ_0000475001-mRNA-1">
    <property type="protein sequence ID" value="PEQ_0000475001-mRNA-1"/>
    <property type="gene ID" value="PEQ_0000475001"/>
</dbReference>
<organism evidence="2 3">
    <name type="scientific">Parascaris equorum</name>
    <name type="common">Equine roundworm</name>
    <dbReference type="NCBI Taxonomy" id="6256"/>
    <lineage>
        <taxon>Eukaryota</taxon>
        <taxon>Metazoa</taxon>
        <taxon>Ecdysozoa</taxon>
        <taxon>Nematoda</taxon>
        <taxon>Chromadorea</taxon>
        <taxon>Rhabditida</taxon>
        <taxon>Spirurina</taxon>
        <taxon>Ascaridomorpha</taxon>
        <taxon>Ascaridoidea</taxon>
        <taxon>Ascarididae</taxon>
        <taxon>Parascaris</taxon>
    </lineage>
</organism>
<proteinExistence type="predicted"/>
<name>A0A914REL1_PAREQ</name>
<evidence type="ECO:0000313" key="2">
    <source>
        <dbReference type="Proteomes" id="UP000887564"/>
    </source>
</evidence>
<keyword evidence="2" id="KW-1185">Reference proteome</keyword>